<name>A0A8J3AB57_9ACTN</name>
<reference evidence="1" key="2">
    <citation type="submission" date="2020-09" db="EMBL/GenBank/DDBJ databases">
        <authorList>
            <person name="Sun Q."/>
            <person name="Zhou Y."/>
        </authorList>
    </citation>
    <scope>NUCLEOTIDE SEQUENCE</scope>
    <source>
        <strain evidence="1">CGMCC 1.14988</strain>
    </source>
</reference>
<dbReference type="Proteomes" id="UP000650511">
    <property type="component" value="Unassembled WGS sequence"/>
</dbReference>
<keyword evidence="2" id="KW-1185">Reference proteome</keyword>
<organism evidence="1 2">
    <name type="scientific">Egicoccus halophilus</name>
    <dbReference type="NCBI Taxonomy" id="1670830"/>
    <lineage>
        <taxon>Bacteria</taxon>
        <taxon>Bacillati</taxon>
        <taxon>Actinomycetota</taxon>
        <taxon>Nitriliruptoria</taxon>
        <taxon>Egicoccales</taxon>
        <taxon>Egicoccaceae</taxon>
        <taxon>Egicoccus</taxon>
    </lineage>
</organism>
<evidence type="ECO:0000313" key="2">
    <source>
        <dbReference type="Proteomes" id="UP000650511"/>
    </source>
</evidence>
<protein>
    <submittedName>
        <fullName evidence="1">Uncharacterized protein</fullName>
    </submittedName>
</protein>
<dbReference type="RefSeq" id="WP_130650906.1">
    <property type="nucleotide sequence ID" value="NZ_BMHA01000002.1"/>
</dbReference>
<comment type="caution">
    <text evidence="1">The sequence shown here is derived from an EMBL/GenBank/DDBJ whole genome shotgun (WGS) entry which is preliminary data.</text>
</comment>
<dbReference type="AlphaFoldDB" id="A0A8J3AB57"/>
<gene>
    <name evidence="1" type="ORF">GCM10011354_05980</name>
</gene>
<reference evidence="1" key="1">
    <citation type="journal article" date="2014" name="Int. J. Syst. Evol. Microbiol.">
        <title>Complete genome sequence of Corynebacterium casei LMG S-19264T (=DSM 44701T), isolated from a smear-ripened cheese.</title>
        <authorList>
            <consortium name="US DOE Joint Genome Institute (JGI-PGF)"/>
            <person name="Walter F."/>
            <person name="Albersmeier A."/>
            <person name="Kalinowski J."/>
            <person name="Ruckert C."/>
        </authorList>
    </citation>
    <scope>NUCLEOTIDE SEQUENCE</scope>
    <source>
        <strain evidence="1">CGMCC 1.14988</strain>
    </source>
</reference>
<proteinExistence type="predicted"/>
<sequence>METNAEQTPMTTLGMVVAVQTETRPFDARRTEVCEADAIAGRCRELLAAIAAQGGPAPDEHLEQVRRLLARRGHPLDRARRSRLASALLAAAGGPGTPGRSERELRSLVRDLRAVERVLREVARIGAAAALPSLA</sequence>
<accession>A0A8J3AB57</accession>
<dbReference type="EMBL" id="BMHA01000002">
    <property type="protein sequence ID" value="GGI03825.1"/>
    <property type="molecule type" value="Genomic_DNA"/>
</dbReference>
<evidence type="ECO:0000313" key="1">
    <source>
        <dbReference type="EMBL" id="GGI03825.1"/>
    </source>
</evidence>